<name>A0ABX1B4G7_9ACTN</name>
<reference evidence="1 2" key="1">
    <citation type="submission" date="2020-03" db="EMBL/GenBank/DDBJ databases">
        <title>WGS of actinomycetes isolated from Thailand.</title>
        <authorList>
            <person name="Thawai C."/>
        </authorList>
    </citation>
    <scope>NUCLEOTIDE SEQUENCE [LARGE SCALE GENOMIC DNA]</scope>
    <source>
        <strain evidence="1 2">FMUSA5-5</strain>
    </source>
</reference>
<evidence type="ECO:0000313" key="2">
    <source>
        <dbReference type="Proteomes" id="UP000696294"/>
    </source>
</evidence>
<dbReference type="RefSeq" id="WP_168010817.1">
    <property type="nucleotide sequence ID" value="NZ_JAATEP010000012.1"/>
</dbReference>
<evidence type="ECO:0000313" key="1">
    <source>
        <dbReference type="EMBL" id="NJP91430.1"/>
    </source>
</evidence>
<sequence>MTDPTPAAVLPLLAATGPGQSDLLIHFCGRRPGSMFTPTVPEDIKAMTPQQRLDVILRTQTLRAFVPFRASVPAVCLSESPGPHLLHLLTERGMPPWGIFLRRASVIAVGGGAIAYPPEPVHQKWPPELQVWGNPIRADGQGIMDFTWEREWRIPLPQGGLFLSAGAVAAVLVGDPNWRPTPMATTWIHGQTGAPLIGPTIPEAIPLNHYPAAWTQAPHLYWNGSTLQHIP</sequence>
<accession>A0ABX1B4G7</accession>
<protein>
    <submittedName>
        <fullName evidence="1">Uncharacterized protein</fullName>
    </submittedName>
</protein>
<organism evidence="1 2">
    <name type="scientific">Nonomuraea composti</name>
    <dbReference type="NCBI Taxonomy" id="2720023"/>
    <lineage>
        <taxon>Bacteria</taxon>
        <taxon>Bacillati</taxon>
        <taxon>Actinomycetota</taxon>
        <taxon>Actinomycetes</taxon>
        <taxon>Streptosporangiales</taxon>
        <taxon>Streptosporangiaceae</taxon>
        <taxon>Nonomuraea</taxon>
    </lineage>
</organism>
<dbReference type="Proteomes" id="UP000696294">
    <property type="component" value="Unassembled WGS sequence"/>
</dbReference>
<dbReference type="EMBL" id="JAATEP010000012">
    <property type="protein sequence ID" value="NJP91430.1"/>
    <property type="molecule type" value="Genomic_DNA"/>
</dbReference>
<keyword evidence="2" id="KW-1185">Reference proteome</keyword>
<gene>
    <name evidence="1" type="ORF">HCN51_18535</name>
</gene>
<comment type="caution">
    <text evidence="1">The sequence shown here is derived from an EMBL/GenBank/DDBJ whole genome shotgun (WGS) entry which is preliminary data.</text>
</comment>
<proteinExistence type="predicted"/>